<dbReference type="InterPro" id="IPR045854">
    <property type="entry name" value="NO2/SO3_Rdtase_4Fe4S_sf"/>
</dbReference>
<reference evidence="10 11" key="1">
    <citation type="submission" date="2019-03" db="EMBL/GenBank/DDBJ databases">
        <title>Metabolic reconstructions from genomes of highly enriched 'Candidatus Accumulibacter' and 'Candidatus Competibacter' bioreactor populations.</title>
        <authorList>
            <person name="Annavajhala M.K."/>
            <person name="Welles L."/>
            <person name="Abbas B."/>
            <person name="Sorokin D."/>
            <person name="Park H."/>
            <person name="Van Loosdrecht M."/>
            <person name="Chandran K."/>
        </authorList>
    </citation>
    <scope>NUCLEOTIDE SEQUENCE [LARGE SCALE GENOMIC DNA]</scope>
    <source>
        <strain evidence="10 11">SBR_G</strain>
    </source>
</reference>
<feature type="domain" description="Nitrite/Sulfite reductase ferredoxin-like" evidence="9">
    <location>
        <begin position="53"/>
        <end position="110"/>
    </location>
</feature>
<evidence type="ECO:0000256" key="4">
    <source>
        <dbReference type="ARBA" id="ARBA00022723"/>
    </source>
</evidence>
<dbReference type="Pfam" id="PF01077">
    <property type="entry name" value="NIR_SIR"/>
    <property type="match status" value="2"/>
</dbReference>
<dbReference type="Gene3D" id="3.30.413.10">
    <property type="entry name" value="Sulfite Reductase Hemoprotein, domain 1"/>
    <property type="match status" value="2"/>
</dbReference>
<dbReference type="InterPro" id="IPR036136">
    <property type="entry name" value="Nit/Sulf_reduc_fer-like_dom_sf"/>
</dbReference>
<keyword evidence="4" id="KW-0479">Metal-binding</keyword>
<protein>
    <submittedName>
        <fullName evidence="10">Nitrite/sulfite reductase</fullName>
    </submittedName>
</protein>
<dbReference type="PANTHER" id="PTHR32439:SF0">
    <property type="entry name" value="FERREDOXIN--NITRITE REDUCTASE, CHLOROPLASTIC"/>
    <property type="match status" value="1"/>
</dbReference>
<dbReference type="Gene3D" id="3.90.480.10">
    <property type="entry name" value="Sulfite Reductase Hemoprotein,Domain 2"/>
    <property type="match status" value="1"/>
</dbReference>
<name>A0ABX1TGK1_9GAMM</name>
<dbReference type="RefSeq" id="WP_169247062.1">
    <property type="nucleotide sequence ID" value="NZ_SPMZ01000002.1"/>
</dbReference>
<keyword evidence="11" id="KW-1185">Reference proteome</keyword>
<evidence type="ECO:0000256" key="3">
    <source>
        <dbReference type="ARBA" id="ARBA00022617"/>
    </source>
</evidence>
<gene>
    <name evidence="10" type="ORF">E4P82_00465</name>
</gene>
<accession>A0ABX1TGK1</accession>
<dbReference type="Proteomes" id="UP000760480">
    <property type="component" value="Unassembled WGS sequence"/>
</dbReference>
<keyword evidence="7" id="KW-0411">Iron-sulfur</keyword>
<proteinExistence type="inferred from homology"/>
<dbReference type="Pfam" id="PF03460">
    <property type="entry name" value="NIR_SIR_ferr"/>
    <property type="match status" value="2"/>
</dbReference>
<dbReference type="PANTHER" id="PTHR32439">
    <property type="entry name" value="FERREDOXIN--NITRITE REDUCTASE, CHLOROPLASTIC"/>
    <property type="match status" value="1"/>
</dbReference>
<sequence length="566" mass="64234">MYQYDQYDQTLVDERVSQYRGQVRRYLAGELSDDEFRPLRLMNGLYLQRHAPMLRVAIPYGLLSSDQLRVLAHIARRYDRGFGHFTTRQNIQYNWPKLEETPDILAELAQAQMHAIQTSGNCIRNVTADHLAGVAPDEIEDPRIYCEIIRQWSTFHPEFSYLPRKFKIAVTGASHDRAAAQVHDIGLNLTRDERGEIGFRVLVGGGLGRTPLLGHVIREFLPQRDLLSYLEAILRVYNQHGRRDNIYKARIKILVKALGPAVFRQQVEAEWEQIKDSGLVLDQAEVERVRRFFAPPPYEPEAAQDPGFEQWLRADKSFATWVRHNVAEHKVAGYRNVFVALKEPGAPPGDIDADQMEAVADLADRHSFGQIRATHHQNLLLADVRQADLYQLWHALEAQKLAAPVIGTLADMICCPGLDYCSLANASSISIAQQINEKFDRLDDLYDLGEIRLNMSGCMNACGHHHVGHIGILGVDKKGEEWYQISLGGSSENDAALGDILGPSVRKTEVANTLERILRVYVEQRAEGERFLDTFRRIGLEPFRVRAYAPGSNEAKQEEKRYAVGY</sequence>
<feature type="domain" description="Nitrite/sulphite reductase 4Fe-4S" evidence="8">
    <location>
        <begin position="413"/>
        <end position="544"/>
    </location>
</feature>
<evidence type="ECO:0000256" key="2">
    <source>
        <dbReference type="ARBA" id="ARBA00022485"/>
    </source>
</evidence>
<evidence type="ECO:0000259" key="9">
    <source>
        <dbReference type="Pfam" id="PF03460"/>
    </source>
</evidence>
<comment type="similarity">
    <text evidence="1">Belongs to the nitrite and sulfite reductase 4Fe-4S domain family.</text>
</comment>
<dbReference type="InterPro" id="IPR006067">
    <property type="entry name" value="NO2/SO3_Rdtase_4Fe4S_dom"/>
</dbReference>
<evidence type="ECO:0000313" key="11">
    <source>
        <dbReference type="Proteomes" id="UP000760480"/>
    </source>
</evidence>
<dbReference type="InterPro" id="IPR051329">
    <property type="entry name" value="NIR_SIR_4Fe-4S"/>
</dbReference>
<evidence type="ECO:0000256" key="5">
    <source>
        <dbReference type="ARBA" id="ARBA00023002"/>
    </source>
</evidence>
<organism evidence="10 11">
    <name type="scientific">Candidatus Competibacter phosphatis</name>
    <dbReference type="NCBI Taxonomy" id="221280"/>
    <lineage>
        <taxon>Bacteria</taxon>
        <taxon>Pseudomonadati</taxon>
        <taxon>Pseudomonadota</taxon>
        <taxon>Gammaproteobacteria</taxon>
        <taxon>Candidatus Competibacteraceae</taxon>
        <taxon>Candidatus Competibacter</taxon>
    </lineage>
</organism>
<evidence type="ECO:0000256" key="7">
    <source>
        <dbReference type="ARBA" id="ARBA00023014"/>
    </source>
</evidence>
<evidence type="ECO:0000313" key="10">
    <source>
        <dbReference type="EMBL" id="NMQ17807.1"/>
    </source>
</evidence>
<evidence type="ECO:0000256" key="6">
    <source>
        <dbReference type="ARBA" id="ARBA00023004"/>
    </source>
</evidence>
<feature type="domain" description="Nitrite/sulphite reductase 4Fe-4S" evidence="8">
    <location>
        <begin position="119"/>
        <end position="273"/>
    </location>
</feature>
<dbReference type="InterPro" id="IPR005117">
    <property type="entry name" value="NiRdtase/SiRdtase_haem-b_fer"/>
</dbReference>
<dbReference type="SUPFAM" id="SSF55124">
    <property type="entry name" value="Nitrite/Sulfite reductase N-terminal domain-like"/>
    <property type="match status" value="2"/>
</dbReference>
<feature type="domain" description="Nitrite/Sulfite reductase ferredoxin-like" evidence="9">
    <location>
        <begin position="346"/>
        <end position="398"/>
    </location>
</feature>
<dbReference type="SUPFAM" id="SSF56014">
    <property type="entry name" value="Nitrite and sulphite reductase 4Fe-4S domain-like"/>
    <property type="match status" value="2"/>
</dbReference>
<keyword evidence="5" id="KW-0560">Oxidoreductase</keyword>
<keyword evidence="2" id="KW-0004">4Fe-4S</keyword>
<dbReference type="EMBL" id="SPMZ01000002">
    <property type="protein sequence ID" value="NMQ17807.1"/>
    <property type="molecule type" value="Genomic_DNA"/>
</dbReference>
<keyword evidence="6" id="KW-0408">Iron</keyword>
<comment type="caution">
    <text evidence="10">The sequence shown here is derived from an EMBL/GenBank/DDBJ whole genome shotgun (WGS) entry which is preliminary data.</text>
</comment>
<keyword evidence="3" id="KW-0349">Heme</keyword>
<evidence type="ECO:0000256" key="1">
    <source>
        <dbReference type="ARBA" id="ARBA00010429"/>
    </source>
</evidence>
<evidence type="ECO:0000259" key="8">
    <source>
        <dbReference type="Pfam" id="PF01077"/>
    </source>
</evidence>